<dbReference type="STRING" id="2903.R1F787"/>
<feature type="domain" description="Raptor N-terminal CASPase-like" evidence="4">
    <location>
        <begin position="108"/>
        <end position="267"/>
    </location>
</feature>
<evidence type="ECO:0000256" key="3">
    <source>
        <dbReference type="SAM" id="MobiDB-lite"/>
    </source>
</evidence>
<reference evidence="5" key="2">
    <citation type="submission" date="2024-10" db="UniProtKB">
        <authorList>
            <consortium name="EnsemblProtists"/>
        </authorList>
    </citation>
    <scope>IDENTIFICATION</scope>
</reference>
<organism evidence="5 6">
    <name type="scientific">Emiliania huxleyi (strain CCMP1516)</name>
    <dbReference type="NCBI Taxonomy" id="280463"/>
    <lineage>
        <taxon>Eukaryota</taxon>
        <taxon>Haptista</taxon>
        <taxon>Haptophyta</taxon>
        <taxon>Prymnesiophyceae</taxon>
        <taxon>Isochrysidales</taxon>
        <taxon>Noelaerhabdaceae</taxon>
        <taxon>Emiliania</taxon>
    </lineage>
</organism>
<dbReference type="KEGG" id="ehx:EMIHUDRAFT_252746"/>
<dbReference type="OMA" id="HENEMEQ"/>
<evidence type="ECO:0000256" key="1">
    <source>
        <dbReference type="ARBA" id="ARBA00022574"/>
    </source>
</evidence>
<dbReference type="InterPro" id="IPR029347">
    <property type="entry name" value="Raptor_N"/>
</dbReference>
<dbReference type="GO" id="GO:0009267">
    <property type="term" value="P:cellular response to starvation"/>
    <property type="evidence" value="ECO:0007669"/>
    <property type="project" value="TreeGrafter"/>
</dbReference>
<proteinExistence type="predicted"/>
<dbReference type="Proteomes" id="UP000013827">
    <property type="component" value="Unassembled WGS sequence"/>
</dbReference>
<dbReference type="GO" id="GO:0030674">
    <property type="term" value="F:protein-macromolecule adaptor activity"/>
    <property type="evidence" value="ECO:0007669"/>
    <property type="project" value="TreeGrafter"/>
</dbReference>
<dbReference type="RefSeq" id="XP_005787239.1">
    <property type="nucleotide sequence ID" value="XM_005787182.1"/>
</dbReference>
<sequence>MGRHTLHVDAEAKVSHYVCDYTGIPMKGPGCFMPFWKTPTSRMTKRGNYCCWEAVLQHARATADRDILPKVERRMLHEHQLLLALPDEGGWPGEERGDEISAWRMRERMKTPSLVLVLALNIGVDPPDVTKPTPCARLECWLDPLAGPVAGQKAIEAIATALQQQYEQWQPRGTKTVRACLDPTAQEVRKWCASLRRASPGRDERLLLHFNGHGVPRPTVNGEVWLFNRTFTQYHPVSILDLLSWLGTPCVLVFDCHNAGRLNEAPPEGEGWHSCAVPLTCVCDPQALAAMGRAGEAAPKVGHDVIVLSACAAHEELPTSPELPADLFTACLTSPLRVALSFVRRDGLVALPDELLERRASLGISAHLGASRRISARPRRRVPGSPSERRTPAGELNWIFTADMLLASLCRNFLLAQRVFARYDLHPISSPPLPEAHGQPPRDTCRASPEGGAGLARPGGPSCSPSPPAVPPSSFFTEQLTAFEVWLSRGAADAAAPEQLPILLQVLLSPTHRYASLLLLGRYVSLGPFAVRETLGVGIFPYVLKLLSSSPTAELSTPLLYLWAATMLYDRSTRIELLNHQAQPQRTH</sequence>
<dbReference type="GO" id="GO:0071230">
    <property type="term" value="P:cellular response to amino acid stimulus"/>
    <property type="evidence" value="ECO:0007669"/>
    <property type="project" value="TreeGrafter"/>
</dbReference>
<dbReference type="GO" id="GO:0031931">
    <property type="term" value="C:TORC1 complex"/>
    <property type="evidence" value="ECO:0007669"/>
    <property type="project" value="InterPro"/>
</dbReference>
<dbReference type="PRINTS" id="PR01547">
    <property type="entry name" value="YEAST176DUF"/>
</dbReference>
<keyword evidence="6" id="KW-1185">Reference proteome</keyword>
<keyword evidence="2" id="KW-0677">Repeat</keyword>
<dbReference type="GO" id="GO:0010506">
    <property type="term" value="P:regulation of autophagy"/>
    <property type="evidence" value="ECO:0007669"/>
    <property type="project" value="TreeGrafter"/>
</dbReference>
<dbReference type="InterPro" id="IPR004083">
    <property type="entry name" value="Raptor"/>
</dbReference>
<dbReference type="HOGENOM" id="CLU_464195_0_0_1"/>
<reference evidence="6" key="1">
    <citation type="journal article" date="2013" name="Nature">
        <title>Pan genome of the phytoplankton Emiliania underpins its global distribution.</title>
        <authorList>
            <person name="Read B.A."/>
            <person name="Kegel J."/>
            <person name="Klute M.J."/>
            <person name="Kuo A."/>
            <person name="Lefebvre S.C."/>
            <person name="Maumus F."/>
            <person name="Mayer C."/>
            <person name="Miller J."/>
            <person name="Monier A."/>
            <person name="Salamov A."/>
            <person name="Young J."/>
            <person name="Aguilar M."/>
            <person name="Claverie J.M."/>
            <person name="Frickenhaus S."/>
            <person name="Gonzalez K."/>
            <person name="Herman E.K."/>
            <person name="Lin Y.C."/>
            <person name="Napier J."/>
            <person name="Ogata H."/>
            <person name="Sarno A.F."/>
            <person name="Shmutz J."/>
            <person name="Schroeder D."/>
            <person name="de Vargas C."/>
            <person name="Verret F."/>
            <person name="von Dassow P."/>
            <person name="Valentin K."/>
            <person name="Van de Peer Y."/>
            <person name="Wheeler G."/>
            <person name="Dacks J.B."/>
            <person name="Delwiche C.F."/>
            <person name="Dyhrman S.T."/>
            <person name="Glockner G."/>
            <person name="John U."/>
            <person name="Richards T."/>
            <person name="Worden A.Z."/>
            <person name="Zhang X."/>
            <person name="Grigoriev I.V."/>
            <person name="Allen A.E."/>
            <person name="Bidle K."/>
            <person name="Borodovsky M."/>
            <person name="Bowler C."/>
            <person name="Brownlee C."/>
            <person name="Cock J.M."/>
            <person name="Elias M."/>
            <person name="Gladyshev V.N."/>
            <person name="Groth M."/>
            <person name="Guda C."/>
            <person name="Hadaegh A."/>
            <person name="Iglesias-Rodriguez M.D."/>
            <person name="Jenkins J."/>
            <person name="Jones B.M."/>
            <person name="Lawson T."/>
            <person name="Leese F."/>
            <person name="Lindquist E."/>
            <person name="Lobanov A."/>
            <person name="Lomsadze A."/>
            <person name="Malik S.B."/>
            <person name="Marsh M.E."/>
            <person name="Mackinder L."/>
            <person name="Mock T."/>
            <person name="Mueller-Roeber B."/>
            <person name="Pagarete A."/>
            <person name="Parker M."/>
            <person name="Probert I."/>
            <person name="Quesneville H."/>
            <person name="Raines C."/>
            <person name="Rensing S.A."/>
            <person name="Riano-Pachon D.M."/>
            <person name="Richier S."/>
            <person name="Rokitta S."/>
            <person name="Shiraiwa Y."/>
            <person name="Soanes D.M."/>
            <person name="van der Giezen M."/>
            <person name="Wahlund T.M."/>
            <person name="Williams B."/>
            <person name="Wilson W."/>
            <person name="Wolfe G."/>
            <person name="Wurch L.L."/>
        </authorList>
    </citation>
    <scope>NUCLEOTIDE SEQUENCE</scope>
</reference>
<name>A0A0D3KGC5_EMIH1</name>
<dbReference type="eggNOG" id="KOG1517">
    <property type="taxonomic scope" value="Eukaryota"/>
</dbReference>
<protein>
    <recommendedName>
        <fullName evidence="4">Raptor N-terminal CASPase-like domain-containing protein</fullName>
    </recommendedName>
</protein>
<dbReference type="PANTHER" id="PTHR12848">
    <property type="entry name" value="REGULATORY-ASSOCIATED PROTEIN OF MTOR"/>
    <property type="match status" value="1"/>
</dbReference>
<keyword evidence="1" id="KW-0853">WD repeat</keyword>
<dbReference type="EnsemblProtists" id="EOD34810">
    <property type="protein sequence ID" value="EOD34810"/>
    <property type="gene ID" value="EMIHUDRAFT_252746"/>
</dbReference>
<dbReference type="SMART" id="SM01302">
    <property type="entry name" value="Raptor_N"/>
    <property type="match status" value="1"/>
</dbReference>
<dbReference type="GeneID" id="17280082"/>
<dbReference type="GO" id="GO:0030307">
    <property type="term" value="P:positive regulation of cell growth"/>
    <property type="evidence" value="ECO:0007669"/>
    <property type="project" value="TreeGrafter"/>
</dbReference>
<dbReference type="GO" id="GO:0031929">
    <property type="term" value="P:TOR signaling"/>
    <property type="evidence" value="ECO:0007669"/>
    <property type="project" value="InterPro"/>
</dbReference>
<evidence type="ECO:0000259" key="4">
    <source>
        <dbReference type="SMART" id="SM01302"/>
    </source>
</evidence>
<dbReference type="AlphaFoldDB" id="A0A0D3KGC5"/>
<dbReference type="GO" id="GO:0005737">
    <property type="term" value="C:cytoplasm"/>
    <property type="evidence" value="ECO:0007669"/>
    <property type="project" value="TreeGrafter"/>
</dbReference>
<accession>A0A0D3KGC5</accession>
<evidence type="ECO:0000256" key="2">
    <source>
        <dbReference type="ARBA" id="ARBA00022737"/>
    </source>
</evidence>
<feature type="region of interest" description="Disordered" evidence="3">
    <location>
        <begin position="431"/>
        <end position="472"/>
    </location>
</feature>
<dbReference type="Gene3D" id="3.40.50.1460">
    <property type="match status" value="1"/>
</dbReference>
<dbReference type="Pfam" id="PF14538">
    <property type="entry name" value="Raptor_N"/>
    <property type="match status" value="1"/>
</dbReference>
<evidence type="ECO:0000313" key="6">
    <source>
        <dbReference type="Proteomes" id="UP000013827"/>
    </source>
</evidence>
<dbReference type="PANTHER" id="PTHR12848:SF16">
    <property type="entry name" value="REGULATORY-ASSOCIATED PROTEIN OF MTOR"/>
    <property type="match status" value="1"/>
</dbReference>
<dbReference type="PaxDb" id="2903-EOD34810"/>
<evidence type="ECO:0000313" key="5">
    <source>
        <dbReference type="EnsemblProtists" id="EOD34810"/>
    </source>
</evidence>